<keyword evidence="3" id="KW-0378">Hydrolase</keyword>
<dbReference type="EMBL" id="LTAY01000037">
    <property type="protein sequence ID" value="OPX47828.1"/>
    <property type="molecule type" value="Genomic_DNA"/>
</dbReference>
<feature type="domain" description="Prohead serine protease" evidence="4">
    <location>
        <begin position="13"/>
        <end position="161"/>
    </location>
</feature>
<dbReference type="InterPro" id="IPR006433">
    <property type="entry name" value="Prohead_protease"/>
</dbReference>
<reference evidence="5 6" key="1">
    <citation type="submission" date="2016-02" db="EMBL/GenBank/DDBJ databases">
        <title>Genome sequence of Clostridium thermobutyricum DSM 4928.</title>
        <authorList>
            <person name="Poehlein A."/>
            <person name="Daniel R."/>
        </authorList>
    </citation>
    <scope>NUCLEOTIDE SEQUENCE [LARGE SCALE GENOMIC DNA]</scope>
    <source>
        <strain evidence="5 6">DSM 4928</strain>
    </source>
</reference>
<evidence type="ECO:0000256" key="3">
    <source>
        <dbReference type="ARBA" id="ARBA00022801"/>
    </source>
</evidence>
<evidence type="ECO:0000313" key="5">
    <source>
        <dbReference type="EMBL" id="OPX47828.1"/>
    </source>
</evidence>
<evidence type="ECO:0000259" key="4">
    <source>
        <dbReference type="Pfam" id="PF04586"/>
    </source>
</evidence>
<dbReference type="RefSeq" id="WP_080022617.1">
    <property type="nucleotide sequence ID" value="NZ_LTAY01000037.1"/>
</dbReference>
<dbReference type="GO" id="GO:0008233">
    <property type="term" value="F:peptidase activity"/>
    <property type="evidence" value="ECO:0007669"/>
    <property type="project" value="UniProtKB-KW"/>
</dbReference>
<dbReference type="GO" id="GO:0006508">
    <property type="term" value="P:proteolysis"/>
    <property type="evidence" value="ECO:0007669"/>
    <property type="project" value="UniProtKB-KW"/>
</dbReference>
<dbReference type="Pfam" id="PF04586">
    <property type="entry name" value="Peptidase_S78"/>
    <property type="match status" value="1"/>
</dbReference>
<proteinExistence type="predicted"/>
<dbReference type="InterPro" id="IPR054613">
    <property type="entry name" value="Peptidase_S78_dom"/>
</dbReference>
<evidence type="ECO:0000256" key="1">
    <source>
        <dbReference type="ARBA" id="ARBA00022612"/>
    </source>
</evidence>
<organism evidence="5 6">
    <name type="scientific">Clostridium thermobutyricum DSM 4928</name>
    <dbReference type="NCBI Taxonomy" id="1121339"/>
    <lineage>
        <taxon>Bacteria</taxon>
        <taxon>Bacillati</taxon>
        <taxon>Bacillota</taxon>
        <taxon>Clostridia</taxon>
        <taxon>Eubacteriales</taxon>
        <taxon>Clostridiaceae</taxon>
        <taxon>Clostridium</taxon>
    </lineage>
</organism>
<evidence type="ECO:0000313" key="6">
    <source>
        <dbReference type="Proteomes" id="UP000191448"/>
    </source>
</evidence>
<gene>
    <name evidence="5" type="ORF">CLTHE_13990</name>
</gene>
<dbReference type="AlphaFoldDB" id="A0A1V4SWV5"/>
<accession>A0A1V4SWV5</accession>
<dbReference type="NCBIfam" id="TIGR01543">
    <property type="entry name" value="proheadase_HK97"/>
    <property type="match status" value="1"/>
</dbReference>
<dbReference type="Proteomes" id="UP000191448">
    <property type="component" value="Unassembled WGS sequence"/>
</dbReference>
<name>A0A1V4SWV5_9CLOT</name>
<protein>
    <submittedName>
        <fullName evidence="5">Caudovirus prohead protease</fullName>
    </submittedName>
</protein>
<comment type="caution">
    <text evidence="5">The sequence shown here is derived from an EMBL/GenBank/DDBJ whole genome shotgun (WGS) entry which is preliminary data.</text>
</comment>
<keyword evidence="2 5" id="KW-0645">Protease</keyword>
<sequence>MEKRTVNLKIENKVEDRKLQGYASVFSEEYTKIADMWGDTFNERIVSGAFKDTLEQKADDIFMLVNHNWDKVVGRSGSNLKLTEDEHGLRFELQVPNTVDGNDLLENVRLGLIRGCSFGFNVIDSETRWLEDEFYRDITKVDLFEITATAIPAYSNTEIACRSDLSLKDIKPKTEEKTTVVKEQVEVKTVVENRNKKMLKNLLKNIVKIESEEK</sequence>
<dbReference type="OrthoDB" id="64791at2"/>
<evidence type="ECO:0000256" key="2">
    <source>
        <dbReference type="ARBA" id="ARBA00022670"/>
    </source>
</evidence>
<keyword evidence="1" id="KW-1188">Viral release from host cell</keyword>